<protein>
    <submittedName>
        <fullName evidence="3">Alpha/beta hydrolase</fullName>
    </submittedName>
</protein>
<dbReference type="RefSeq" id="WP_096277087.1">
    <property type="nucleotide sequence ID" value="NZ_CBCSBM010000004.1"/>
</dbReference>
<organism evidence="3 4">
    <name type="scientific">Halomonas casei</name>
    <dbReference type="NCBI Taxonomy" id="2742613"/>
    <lineage>
        <taxon>Bacteria</taxon>
        <taxon>Pseudomonadati</taxon>
        <taxon>Pseudomonadota</taxon>
        <taxon>Gammaproteobacteria</taxon>
        <taxon>Oceanospirillales</taxon>
        <taxon>Halomonadaceae</taxon>
        <taxon>Halomonas</taxon>
    </lineage>
</organism>
<keyword evidence="3" id="KW-0378">Hydrolase</keyword>
<accession>A0ABR9F1H2</accession>
<evidence type="ECO:0000256" key="1">
    <source>
        <dbReference type="SAM" id="MobiDB-lite"/>
    </source>
</evidence>
<evidence type="ECO:0000259" key="2">
    <source>
        <dbReference type="Pfam" id="PF12146"/>
    </source>
</evidence>
<dbReference type="Proteomes" id="UP001645039">
    <property type="component" value="Unassembled WGS sequence"/>
</dbReference>
<feature type="region of interest" description="Disordered" evidence="1">
    <location>
        <begin position="326"/>
        <end position="348"/>
    </location>
</feature>
<dbReference type="InterPro" id="IPR029058">
    <property type="entry name" value="AB_hydrolase_fold"/>
</dbReference>
<dbReference type="PANTHER" id="PTHR11614">
    <property type="entry name" value="PHOSPHOLIPASE-RELATED"/>
    <property type="match status" value="1"/>
</dbReference>
<dbReference type="EMBL" id="RRZD01000007">
    <property type="protein sequence ID" value="MBE0400194.1"/>
    <property type="molecule type" value="Genomic_DNA"/>
</dbReference>
<evidence type="ECO:0000313" key="4">
    <source>
        <dbReference type="Proteomes" id="UP001645039"/>
    </source>
</evidence>
<proteinExistence type="predicted"/>
<sequence length="348" mass="39077">MHDFQHLEGLFRHAAGETALSRLLPGEMLADAMQDYFHHYGLEALLTDASEVHAGFINTGRFTLWCQVWSPPQPIGTAFVVHGYFDHMGLYRHLLKRLLAKGWRVVLWDLPGHGLSSGARAEIEDFEDYQHSLTYVQTILKTQGMAPAPWLGVGQSTGAAILATDALTRREAASWSGLVLLAPLVRPWGWSQASWVHLIASPFLKELPRKYRPNSTDEQFTAFLRDGDPLQPERLSVAWVSAMRRWMPRLLALEPLALPTLILQGEQDLTVDWEWNLAILAEKFPNNEIHRHPDARHHLVNEADAIREVLFEALDGFLDQLNDSQQQAVPAATPPLTFDPAAGSQSPQ</sequence>
<comment type="caution">
    <text evidence="3">The sequence shown here is derived from an EMBL/GenBank/DDBJ whole genome shotgun (WGS) entry which is preliminary data.</text>
</comment>
<reference evidence="3 4" key="1">
    <citation type="submission" date="2020-07" db="EMBL/GenBank/DDBJ databases">
        <title>Halophilic bacteria isolated from french cheeses.</title>
        <authorList>
            <person name="Kothe C.I."/>
            <person name="Farah-Kraiem B."/>
            <person name="Renault P."/>
            <person name="Dridi B."/>
        </authorList>
    </citation>
    <scope>NUCLEOTIDE SEQUENCE [LARGE SCALE GENOMIC DNA]</scope>
    <source>
        <strain evidence="3 4">FME1</strain>
    </source>
</reference>
<evidence type="ECO:0000313" key="3">
    <source>
        <dbReference type="EMBL" id="MBE0400194.1"/>
    </source>
</evidence>
<dbReference type="GO" id="GO:0016787">
    <property type="term" value="F:hydrolase activity"/>
    <property type="evidence" value="ECO:0007669"/>
    <property type="project" value="UniProtKB-KW"/>
</dbReference>
<gene>
    <name evidence="3" type="ORF">EI168_08745</name>
</gene>
<name>A0ABR9F1H2_9GAMM</name>
<dbReference type="SUPFAM" id="SSF53474">
    <property type="entry name" value="alpha/beta-Hydrolases"/>
    <property type="match status" value="1"/>
</dbReference>
<dbReference type="Pfam" id="PF12146">
    <property type="entry name" value="Hydrolase_4"/>
    <property type="match status" value="1"/>
</dbReference>
<dbReference type="Gene3D" id="3.40.50.1820">
    <property type="entry name" value="alpha/beta hydrolase"/>
    <property type="match status" value="1"/>
</dbReference>
<feature type="domain" description="Serine aminopeptidase S33" evidence="2">
    <location>
        <begin position="73"/>
        <end position="304"/>
    </location>
</feature>
<dbReference type="InterPro" id="IPR051044">
    <property type="entry name" value="MAG_DAG_Lipase"/>
</dbReference>
<dbReference type="InterPro" id="IPR022742">
    <property type="entry name" value="Hydrolase_4"/>
</dbReference>
<keyword evidence="4" id="KW-1185">Reference proteome</keyword>